<dbReference type="Proteomes" id="UP000008963">
    <property type="component" value="Chromosome"/>
</dbReference>
<organism evidence="2 3">
    <name type="scientific">Halobacteriovorax marinus (strain ATCC BAA-682 / DSM 15412 / SJ)</name>
    <name type="common">Bacteriovorax marinus</name>
    <dbReference type="NCBI Taxonomy" id="862908"/>
    <lineage>
        <taxon>Bacteria</taxon>
        <taxon>Pseudomonadati</taxon>
        <taxon>Bdellovibrionota</taxon>
        <taxon>Bacteriovoracia</taxon>
        <taxon>Bacteriovoracales</taxon>
        <taxon>Halobacteriovoraceae</taxon>
        <taxon>Halobacteriovorax</taxon>
    </lineage>
</organism>
<evidence type="ECO:0000256" key="1">
    <source>
        <dbReference type="SAM" id="Phobius"/>
    </source>
</evidence>
<name>E1X1R8_HALMS</name>
<feature type="transmembrane region" description="Helical" evidence="1">
    <location>
        <begin position="42"/>
        <end position="59"/>
    </location>
</feature>
<evidence type="ECO:0000313" key="3">
    <source>
        <dbReference type="Proteomes" id="UP000008963"/>
    </source>
</evidence>
<proteinExistence type="predicted"/>
<gene>
    <name evidence="2" type="ordered locus">BMS_0045</name>
</gene>
<sequence>MIDISNLKIRQDIDRVNLLQWGHFSILTLAFIVEGFLNVKIFWTLFSLIGLGIFYKLYFKTLTDLYYSFWTFSFATASLIVYKLYHIIMSQSDLQLFYLYLVAGIILSIEAYILLSPIYYPRVSWWEYDFRYRDDLKVKFSYEEKEFEARLTDLRRSAGCLASFEEVSVGDKIKIFASNGVKEFSFLVEIMSRRRYSLGRPCTHGVKFIFNDEYLESDYDEFHNYWVNEKVFKRSTRYRKQGSNA</sequence>
<dbReference type="KEGG" id="bmx:BMS_0045"/>
<protein>
    <submittedName>
        <fullName evidence="2">Integral membrane protein</fullName>
    </submittedName>
</protein>
<keyword evidence="1" id="KW-1133">Transmembrane helix</keyword>
<feature type="transmembrane region" description="Helical" evidence="1">
    <location>
        <begin position="65"/>
        <end position="85"/>
    </location>
</feature>
<keyword evidence="1" id="KW-0472">Membrane</keyword>
<feature type="transmembrane region" description="Helical" evidence="1">
    <location>
        <begin position="20"/>
        <end position="37"/>
    </location>
</feature>
<evidence type="ECO:0000313" key="2">
    <source>
        <dbReference type="EMBL" id="CBW24987.1"/>
    </source>
</evidence>
<accession>E1X1R8</accession>
<reference evidence="3" key="1">
    <citation type="journal article" date="2013" name="ISME J.">
        <title>A small predatory core genome in the divergent marine Bacteriovorax marinus SJ and the terrestrial Bdellovibrio bacteriovorus.</title>
        <authorList>
            <person name="Crossman L.C."/>
            <person name="Chen H."/>
            <person name="Cerdeno-Tarraga A.M."/>
            <person name="Brooks K."/>
            <person name="Quail M.A."/>
            <person name="Pineiro S.A."/>
            <person name="Hobley L."/>
            <person name="Sockett R.E."/>
            <person name="Bentley S.D."/>
            <person name="Parkhill J."/>
            <person name="Williams H.N."/>
            <person name="Stine O.C."/>
        </authorList>
    </citation>
    <scope>NUCLEOTIDE SEQUENCE [LARGE SCALE GENOMIC DNA]</scope>
    <source>
        <strain evidence="3">ATCC BAA-682 / DSM 15412 / SJ</strain>
    </source>
</reference>
<feature type="transmembrane region" description="Helical" evidence="1">
    <location>
        <begin position="97"/>
        <end position="120"/>
    </location>
</feature>
<keyword evidence="3" id="KW-1185">Reference proteome</keyword>
<dbReference type="RefSeq" id="WP_014242776.1">
    <property type="nucleotide sequence ID" value="NC_016620.1"/>
</dbReference>
<dbReference type="STRING" id="862908.BMS_0045"/>
<keyword evidence="1" id="KW-0812">Transmembrane</keyword>
<dbReference type="OrthoDB" id="5291966at2"/>
<dbReference type="PATRIC" id="fig|862908.3.peg.43"/>
<dbReference type="EMBL" id="FQ312005">
    <property type="protein sequence ID" value="CBW24987.1"/>
    <property type="molecule type" value="Genomic_DNA"/>
</dbReference>
<dbReference type="AlphaFoldDB" id="E1X1R8"/>
<dbReference type="HOGENOM" id="CLU_1132349_0_0_7"/>